<reference evidence="1 2" key="1">
    <citation type="submission" date="2016-10" db="EMBL/GenBank/DDBJ databases">
        <authorList>
            <person name="de Groot N.N."/>
        </authorList>
    </citation>
    <scope>NUCLEOTIDE SEQUENCE [LARGE SCALE GENOMIC DNA]</scope>
    <source>
        <strain evidence="1 2">CGMCC 4.5739</strain>
    </source>
</reference>
<proteinExistence type="predicted"/>
<protein>
    <submittedName>
        <fullName evidence="1">Uncharacterized protein</fullName>
    </submittedName>
</protein>
<evidence type="ECO:0000313" key="2">
    <source>
        <dbReference type="Proteomes" id="UP000199207"/>
    </source>
</evidence>
<dbReference type="OrthoDB" id="4331649at2"/>
<dbReference type="PROSITE" id="PS51257">
    <property type="entry name" value="PROKAR_LIPOPROTEIN"/>
    <property type="match status" value="1"/>
</dbReference>
<dbReference type="EMBL" id="FOLM01000012">
    <property type="protein sequence ID" value="SFD25903.1"/>
    <property type="molecule type" value="Genomic_DNA"/>
</dbReference>
<dbReference type="Proteomes" id="UP000199207">
    <property type="component" value="Unassembled WGS sequence"/>
</dbReference>
<dbReference type="AlphaFoldDB" id="A0A1I1R2Z1"/>
<evidence type="ECO:0000313" key="1">
    <source>
        <dbReference type="EMBL" id="SFD25903.1"/>
    </source>
</evidence>
<dbReference type="STRING" id="910347.SAMN05421773_11220"/>
<organism evidence="1 2">
    <name type="scientific">Streptomyces aidingensis</name>
    <dbReference type="NCBI Taxonomy" id="910347"/>
    <lineage>
        <taxon>Bacteria</taxon>
        <taxon>Bacillati</taxon>
        <taxon>Actinomycetota</taxon>
        <taxon>Actinomycetes</taxon>
        <taxon>Kitasatosporales</taxon>
        <taxon>Streptomycetaceae</taxon>
        <taxon>Streptomyces</taxon>
    </lineage>
</organism>
<accession>A0A1I1R2Z1</accession>
<name>A0A1I1R2Z1_9ACTN</name>
<dbReference type="RefSeq" id="WP_093840319.1">
    <property type="nucleotide sequence ID" value="NZ_FOLM01000012.1"/>
</dbReference>
<sequence>MSRHLPGAAPRPGRRAAAVLLGCALTAAGTGCQALGITGPERYEESCGVLVDGSGSAQPYPEGFDGEILLDETLPDFLADRTCRTLSFGPITNASAGSTCRAEPLDLDPDGDAHTDREELRASLRAAALGRARELLACARSREPGSDVLGALDRVAGDRPGGDGTLHLLVISDFRQYDTEFRVGEHDLTTPESRAAVLDLLAEDGRLPDLSGVRVYPVGYGMRMSDEPGAYGDFDAFWTELLEGRSGADVDHGYRN</sequence>
<keyword evidence="2" id="KW-1185">Reference proteome</keyword>
<gene>
    <name evidence="1" type="ORF">SAMN05421773_11220</name>
</gene>